<feature type="transmembrane region" description="Helical" evidence="2">
    <location>
        <begin position="77"/>
        <end position="100"/>
    </location>
</feature>
<keyword evidence="1" id="KW-0175">Coiled coil</keyword>
<feature type="transmembrane region" description="Helical" evidence="2">
    <location>
        <begin position="106"/>
        <end position="124"/>
    </location>
</feature>
<dbReference type="RefSeq" id="WP_136841035.1">
    <property type="nucleotide sequence ID" value="NZ_SUPL01000002.1"/>
</dbReference>
<dbReference type="GO" id="GO:0003677">
    <property type="term" value="F:DNA binding"/>
    <property type="evidence" value="ECO:0007669"/>
    <property type="project" value="InterPro"/>
</dbReference>
<keyword evidence="2" id="KW-1133">Transmembrane helix</keyword>
<dbReference type="Proteomes" id="UP000307657">
    <property type="component" value="Unassembled WGS sequence"/>
</dbReference>
<keyword evidence="2" id="KW-0472">Membrane</keyword>
<evidence type="ECO:0000259" key="3">
    <source>
        <dbReference type="PROSITE" id="PS50943"/>
    </source>
</evidence>
<sequence length="190" mass="21320">MKSLGEKIKEARKTKQLTQEELSELSKVNLRTIQRIENDENTPRGQTLNLICNALELDVITFKLQNSSSKQTSIASLIINGGFLVLLNIALMEIFGYSTLDTGANLNSKICAFLLSFLLPFFIVYKTQKMNNIERLLKFGSGFIFYILAAFFMRGFLTGLQVGLFSGLFPCLIIALSVLYYGNHLIKTSN</sequence>
<evidence type="ECO:0000313" key="5">
    <source>
        <dbReference type="Proteomes" id="UP000307657"/>
    </source>
</evidence>
<feature type="transmembrane region" description="Helical" evidence="2">
    <location>
        <begin position="163"/>
        <end position="182"/>
    </location>
</feature>
<dbReference type="InterPro" id="IPR010982">
    <property type="entry name" value="Lambda_DNA-bd_dom_sf"/>
</dbReference>
<feature type="transmembrane region" description="Helical" evidence="2">
    <location>
        <begin position="136"/>
        <end position="157"/>
    </location>
</feature>
<evidence type="ECO:0000256" key="1">
    <source>
        <dbReference type="SAM" id="Coils"/>
    </source>
</evidence>
<organism evidence="4 5">
    <name type="scientific">Pontimicrobium aquaticum</name>
    <dbReference type="NCBI Taxonomy" id="2565367"/>
    <lineage>
        <taxon>Bacteria</taxon>
        <taxon>Pseudomonadati</taxon>
        <taxon>Bacteroidota</taxon>
        <taxon>Flavobacteriia</taxon>
        <taxon>Flavobacteriales</taxon>
        <taxon>Flavobacteriaceae</taxon>
        <taxon>Pontimicrobium</taxon>
    </lineage>
</organism>
<dbReference type="SMART" id="SM00530">
    <property type="entry name" value="HTH_XRE"/>
    <property type="match status" value="1"/>
</dbReference>
<keyword evidence="5" id="KW-1185">Reference proteome</keyword>
<proteinExistence type="predicted"/>
<dbReference type="PROSITE" id="PS50943">
    <property type="entry name" value="HTH_CROC1"/>
    <property type="match status" value="1"/>
</dbReference>
<dbReference type="Pfam" id="PF01381">
    <property type="entry name" value="HTH_3"/>
    <property type="match status" value="1"/>
</dbReference>
<feature type="domain" description="HTH cro/C1-type" evidence="3">
    <location>
        <begin position="8"/>
        <end position="62"/>
    </location>
</feature>
<feature type="coiled-coil region" evidence="1">
    <location>
        <begin position="1"/>
        <end position="28"/>
    </location>
</feature>
<dbReference type="Gene3D" id="1.10.260.40">
    <property type="entry name" value="lambda repressor-like DNA-binding domains"/>
    <property type="match status" value="1"/>
</dbReference>
<comment type="caution">
    <text evidence="4">The sequence shown here is derived from an EMBL/GenBank/DDBJ whole genome shotgun (WGS) entry which is preliminary data.</text>
</comment>
<dbReference type="InterPro" id="IPR001387">
    <property type="entry name" value="Cro/C1-type_HTH"/>
</dbReference>
<gene>
    <name evidence="4" type="ORF">E5167_03300</name>
</gene>
<dbReference type="OrthoDB" id="1357763at2"/>
<dbReference type="SUPFAM" id="SSF47413">
    <property type="entry name" value="lambda repressor-like DNA-binding domains"/>
    <property type="match status" value="1"/>
</dbReference>
<evidence type="ECO:0000313" key="4">
    <source>
        <dbReference type="EMBL" id="TJY36983.1"/>
    </source>
</evidence>
<dbReference type="AlphaFoldDB" id="A0A4U0EYA5"/>
<accession>A0A4U0EYA5</accession>
<protein>
    <submittedName>
        <fullName evidence="4">Helix-turn-helix transcriptional regulator</fullName>
    </submittedName>
</protein>
<reference evidence="4 5" key="1">
    <citation type="submission" date="2019-04" db="EMBL/GenBank/DDBJ databases">
        <title>Lacinutrix sp. nov., isolated from marine water.</title>
        <authorList>
            <person name="Kim W."/>
        </authorList>
    </citation>
    <scope>NUCLEOTIDE SEQUENCE [LARGE SCALE GENOMIC DNA]</scope>
    <source>
        <strain evidence="4 5">CAU 1491</strain>
    </source>
</reference>
<dbReference type="EMBL" id="SUPL01000002">
    <property type="protein sequence ID" value="TJY36983.1"/>
    <property type="molecule type" value="Genomic_DNA"/>
</dbReference>
<dbReference type="CDD" id="cd00093">
    <property type="entry name" value="HTH_XRE"/>
    <property type="match status" value="1"/>
</dbReference>
<evidence type="ECO:0000256" key="2">
    <source>
        <dbReference type="SAM" id="Phobius"/>
    </source>
</evidence>
<name>A0A4U0EYA5_9FLAO</name>
<keyword evidence="2" id="KW-0812">Transmembrane</keyword>